<evidence type="ECO:0000256" key="2">
    <source>
        <dbReference type="ARBA" id="ARBA00022692"/>
    </source>
</evidence>
<dbReference type="InterPro" id="IPR036259">
    <property type="entry name" value="MFS_trans_sf"/>
</dbReference>
<dbReference type="InterPro" id="IPR049680">
    <property type="entry name" value="FLVCR1-2_SLC49-like"/>
</dbReference>
<evidence type="ECO:0000256" key="6">
    <source>
        <dbReference type="SAM" id="Phobius"/>
    </source>
</evidence>
<dbReference type="InterPro" id="IPR011701">
    <property type="entry name" value="MFS"/>
</dbReference>
<dbReference type="PANTHER" id="PTHR10924">
    <property type="entry name" value="MAJOR FACILITATOR SUPERFAMILY PROTEIN-RELATED"/>
    <property type="match status" value="1"/>
</dbReference>
<dbReference type="GeneID" id="101855395"/>
<evidence type="ECO:0000256" key="4">
    <source>
        <dbReference type="ARBA" id="ARBA00023136"/>
    </source>
</evidence>
<evidence type="ECO:0000256" key="1">
    <source>
        <dbReference type="ARBA" id="ARBA00004141"/>
    </source>
</evidence>
<evidence type="ECO:0000256" key="5">
    <source>
        <dbReference type="SAM" id="MobiDB-lite"/>
    </source>
</evidence>
<dbReference type="RefSeq" id="XP_012942426.2">
    <property type="nucleotide sequence ID" value="XM_013086972.2"/>
</dbReference>
<dbReference type="SUPFAM" id="SSF103473">
    <property type="entry name" value="MFS general substrate transporter"/>
    <property type="match status" value="1"/>
</dbReference>
<dbReference type="Pfam" id="PF07690">
    <property type="entry name" value="MFS_1"/>
    <property type="match status" value="1"/>
</dbReference>
<reference evidence="8" key="1">
    <citation type="submission" date="2025-08" db="UniProtKB">
        <authorList>
            <consortium name="RefSeq"/>
        </authorList>
    </citation>
    <scope>IDENTIFICATION</scope>
</reference>
<name>A0ABM1A7N2_APLCA</name>
<feature type="transmembrane region" description="Helical" evidence="6">
    <location>
        <begin position="316"/>
        <end position="335"/>
    </location>
</feature>
<evidence type="ECO:0000313" key="7">
    <source>
        <dbReference type="Proteomes" id="UP000694888"/>
    </source>
</evidence>
<keyword evidence="2 6" id="KW-0812">Transmembrane</keyword>
<proteinExistence type="predicted"/>
<feature type="transmembrane region" description="Helical" evidence="6">
    <location>
        <begin position="129"/>
        <end position="147"/>
    </location>
</feature>
<feature type="transmembrane region" description="Helical" evidence="6">
    <location>
        <begin position="62"/>
        <end position="79"/>
    </location>
</feature>
<feature type="region of interest" description="Disordered" evidence="5">
    <location>
        <begin position="1"/>
        <end position="23"/>
    </location>
</feature>
<dbReference type="PANTHER" id="PTHR10924:SF27">
    <property type="entry name" value="SOLUTE CARRIER FAMILY 49 MEMBER 4"/>
    <property type="match status" value="1"/>
</dbReference>
<sequence>MDGSEERPLLGHRRGEDGGEREELYYDSFPSPVSELDRPITSKEEEKPKVEDVEIKVYKRRWYILIIFGLFSMTQNGVWNTWGPISTTSIEALGWDNSTIAWLSNWGPISFIMVGLFYPWLLQVKGLRWAVVSSALLVAAGTSLRVITSDPEPATVLIHCGQFLNGVAGPMAMGAIPALSSSWFPPHERVTATAVGASIGMFGLAITFVLGPELVKGGPPDNTTSSITTTSPHMISSSGCSLDVYEPANVTDARIHREREDIMKYMYYQCGWAWLVALCLLCYFPAKPPRPPCASASVERDRYWAGLWSLRKYSTAGWIGCYSTIAACAFSLFIGRFADYFTRSIKFFILVLYILGTACFLVFALMLIKVIPYSDITLYSTIIGGTTLLNGAVPLMFELACELAYPTGEGAANGFLTYLNNLGGLVFLAVFSFPNVGTMWMNWALIGSTVVCVPLIGALRGRFNRLEVDEGVQTQGYVEQEVNVEADSGENGYSIQSESTNLLSH</sequence>
<feature type="transmembrane region" description="Helical" evidence="6">
    <location>
        <begin position="440"/>
        <end position="459"/>
    </location>
</feature>
<feature type="transmembrane region" description="Helical" evidence="6">
    <location>
        <begin position="265"/>
        <end position="286"/>
    </location>
</feature>
<protein>
    <submittedName>
        <fullName evidence="8">Solute carrier family 49 member 4 homolog</fullName>
    </submittedName>
</protein>
<keyword evidence="3 6" id="KW-1133">Transmembrane helix</keyword>
<evidence type="ECO:0000256" key="3">
    <source>
        <dbReference type="ARBA" id="ARBA00022989"/>
    </source>
</evidence>
<gene>
    <name evidence="8" type="primary">LOC101855395</name>
</gene>
<feature type="transmembrane region" description="Helical" evidence="6">
    <location>
        <begin position="347"/>
        <end position="371"/>
    </location>
</feature>
<accession>A0ABM1A7N2</accession>
<evidence type="ECO:0000313" key="8">
    <source>
        <dbReference type="RefSeq" id="XP_012942426.2"/>
    </source>
</evidence>
<dbReference type="Gene3D" id="1.20.1250.20">
    <property type="entry name" value="MFS general substrate transporter like domains"/>
    <property type="match status" value="1"/>
</dbReference>
<organism evidence="7 8">
    <name type="scientific">Aplysia californica</name>
    <name type="common">California sea hare</name>
    <dbReference type="NCBI Taxonomy" id="6500"/>
    <lineage>
        <taxon>Eukaryota</taxon>
        <taxon>Metazoa</taxon>
        <taxon>Spiralia</taxon>
        <taxon>Lophotrochozoa</taxon>
        <taxon>Mollusca</taxon>
        <taxon>Gastropoda</taxon>
        <taxon>Heterobranchia</taxon>
        <taxon>Euthyneura</taxon>
        <taxon>Tectipleura</taxon>
        <taxon>Aplysiida</taxon>
        <taxon>Aplysioidea</taxon>
        <taxon>Aplysiidae</taxon>
        <taxon>Aplysia</taxon>
    </lineage>
</organism>
<keyword evidence="7" id="KW-1185">Reference proteome</keyword>
<keyword evidence="4 6" id="KW-0472">Membrane</keyword>
<feature type="transmembrane region" description="Helical" evidence="6">
    <location>
        <begin position="412"/>
        <end position="434"/>
    </location>
</feature>
<feature type="transmembrane region" description="Helical" evidence="6">
    <location>
        <begin position="190"/>
        <end position="210"/>
    </location>
</feature>
<feature type="transmembrane region" description="Helical" evidence="6">
    <location>
        <begin position="377"/>
        <end position="400"/>
    </location>
</feature>
<feature type="transmembrane region" description="Helical" evidence="6">
    <location>
        <begin position="99"/>
        <end position="122"/>
    </location>
</feature>
<dbReference type="Proteomes" id="UP000694888">
    <property type="component" value="Unplaced"/>
</dbReference>
<comment type="subcellular location">
    <subcellularLocation>
        <location evidence="1">Membrane</location>
        <topology evidence="1">Multi-pass membrane protein</topology>
    </subcellularLocation>
</comment>